<dbReference type="Pfam" id="PF00375">
    <property type="entry name" value="SDF"/>
    <property type="match status" value="1"/>
</dbReference>
<proteinExistence type="inferred from homology"/>
<evidence type="ECO:0000313" key="13">
    <source>
        <dbReference type="Proteomes" id="UP000499080"/>
    </source>
</evidence>
<comment type="subcellular location">
    <subcellularLocation>
        <location evidence="1 7">Membrane</location>
        <topology evidence="1 7">Multi-pass membrane protein</topology>
    </subcellularLocation>
</comment>
<dbReference type="GO" id="GO:0005886">
    <property type="term" value="C:plasma membrane"/>
    <property type="evidence" value="ECO:0007669"/>
    <property type="project" value="TreeGrafter"/>
</dbReference>
<sequence length="65" mass="6932">DTRLTGKIGIRAVSYYMITTVIAIILGIILVMAIRPGVGGSLDGSTGEKRETKPTLPEDTLMDLV</sequence>
<evidence type="ECO:0000256" key="4">
    <source>
        <dbReference type="ARBA" id="ARBA00022692"/>
    </source>
</evidence>
<keyword evidence="5 7" id="KW-1133">Transmembrane helix</keyword>
<dbReference type="GO" id="GO:0015175">
    <property type="term" value="F:neutral L-amino acid transmembrane transporter activity"/>
    <property type="evidence" value="ECO:0007669"/>
    <property type="project" value="TreeGrafter"/>
</dbReference>
<dbReference type="InterPro" id="IPR001991">
    <property type="entry name" value="Na-dicarboxylate_symporter"/>
</dbReference>
<gene>
    <name evidence="11" type="ORF">AVEN_17002_1</name>
    <name evidence="9" type="ORF">AVEN_1825_1</name>
    <name evidence="10" type="ORF">AVEN_195539_1</name>
    <name evidence="12" type="ORF">AVEN_51815_1</name>
</gene>
<feature type="non-terminal residue" evidence="11">
    <location>
        <position position="65"/>
    </location>
</feature>
<keyword evidence="13" id="KW-1185">Reference proteome</keyword>
<evidence type="ECO:0000256" key="5">
    <source>
        <dbReference type="ARBA" id="ARBA00022989"/>
    </source>
</evidence>
<evidence type="ECO:0000256" key="1">
    <source>
        <dbReference type="ARBA" id="ARBA00004141"/>
    </source>
</evidence>
<evidence type="ECO:0000256" key="7">
    <source>
        <dbReference type="RuleBase" id="RU361216"/>
    </source>
</evidence>
<evidence type="ECO:0000313" key="10">
    <source>
        <dbReference type="EMBL" id="GBN36609.1"/>
    </source>
</evidence>
<name>A0A4Y2NCI7_ARAVE</name>
<dbReference type="PANTHER" id="PTHR11958:SF63">
    <property type="entry name" value="AMINO ACID TRANSPORTER"/>
    <property type="match status" value="1"/>
</dbReference>
<dbReference type="Proteomes" id="UP000499080">
    <property type="component" value="Unassembled WGS sequence"/>
</dbReference>
<dbReference type="GO" id="GO:0005313">
    <property type="term" value="F:L-glutamate transmembrane transporter activity"/>
    <property type="evidence" value="ECO:0007669"/>
    <property type="project" value="TreeGrafter"/>
</dbReference>
<evidence type="ECO:0000256" key="6">
    <source>
        <dbReference type="ARBA" id="ARBA00023136"/>
    </source>
</evidence>
<keyword evidence="6 7" id="KW-0472">Membrane</keyword>
<evidence type="ECO:0000256" key="8">
    <source>
        <dbReference type="SAM" id="MobiDB-lite"/>
    </source>
</evidence>
<comment type="caution">
    <text evidence="7">Lacks conserved residue(s) required for the propagation of feature annotation.</text>
</comment>
<evidence type="ECO:0000313" key="12">
    <source>
        <dbReference type="EMBL" id="GBN36673.1"/>
    </source>
</evidence>
<protein>
    <recommendedName>
        <fullName evidence="7">Amino acid transporter</fullName>
    </recommendedName>
</protein>
<keyword evidence="7" id="KW-0769">Symport</keyword>
<dbReference type="AlphaFoldDB" id="A0A4Y2NCI7"/>
<keyword evidence="3 7" id="KW-0813">Transport</keyword>
<dbReference type="Gene3D" id="1.10.3860.10">
    <property type="entry name" value="Sodium:dicarboxylate symporter"/>
    <property type="match status" value="1"/>
</dbReference>
<feature type="transmembrane region" description="Helical" evidence="7">
    <location>
        <begin position="12"/>
        <end position="34"/>
    </location>
</feature>
<accession>A0A4Y2NCI7</accession>
<evidence type="ECO:0000256" key="2">
    <source>
        <dbReference type="ARBA" id="ARBA00006148"/>
    </source>
</evidence>
<dbReference type="SUPFAM" id="SSF118215">
    <property type="entry name" value="Proton glutamate symport protein"/>
    <property type="match status" value="1"/>
</dbReference>
<feature type="region of interest" description="Disordered" evidence="8">
    <location>
        <begin position="39"/>
        <end position="65"/>
    </location>
</feature>
<feature type="non-terminal residue" evidence="11">
    <location>
        <position position="1"/>
    </location>
</feature>
<organism evidence="11 13">
    <name type="scientific">Araneus ventricosus</name>
    <name type="common">Orbweaver spider</name>
    <name type="synonym">Epeira ventricosa</name>
    <dbReference type="NCBI Taxonomy" id="182803"/>
    <lineage>
        <taxon>Eukaryota</taxon>
        <taxon>Metazoa</taxon>
        <taxon>Ecdysozoa</taxon>
        <taxon>Arthropoda</taxon>
        <taxon>Chelicerata</taxon>
        <taxon>Arachnida</taxon>
        <taxon>Araneae</taxon>
        <taxon>Araneomorphae</taxon>
        <taxon>Entelegynae</taxon>
        <taxon>Araneoidea</taxon>
        <taxon>Araneidae</taxon>
        <taxon>Araneus</taxon>
    </lineage>
</organism>
<evidence type="ECO:0000313" key="9">
    <source>
        <dbReference type="EMBL" id="GBN36595.1"/>
    </source>
</evidence>
<dbReference type="GO" id="GO:0015501">
    <property type="term" value="F:glutamate:sodium symporter activity"/>
    <property type="evidence" value="ECO:0007669"/>
    <property type="project" value="TreeGrafter"/>
</dbReference>
<keyword evidence="4 7" id="KW-0812">Transmembrane</keyword>
<evidence type="ECO:0000256" key="3">
    <source>
        <dbReference type="ARBA" id="ARBA00022448"/>
    </source>
</evidence>
<reference evidence="11 13" key="1">
    <citation type="journal article" date="2019" name="Sci. Rep.">
        <title>Orb-weaving spider Araneus ventricosus genome elucidates the spidroin gene catalogue.</title>
        <authorList>
            <person name="Kono N."/>
            <person name="Nakamura H."/>
            <person name="Ohtoshi R."/>
            <person name="Moran D.A.P."/>
            <person name="Shinohara A."/>
            <person name="Yoshida Y."/>
            <person name="Fujiwara M."/>
            <person name="Mori M."/>
            <person name="Tomita M."/>
            <person name="Arakawa K."/>
        </authorList>
    </citation>
    <scope>NUCLEOTIDE SEQUENCE [LARGE SCALE GENOMIC DNA]</scope>
</reference>
<dbReference type="EMBL" id="BGPR01208742">
    <property type="protein sequence ID" value="GBN36643.1"/>
    <property type="molecule type" value="Genomic_DNA"/>
</dbReference>
<comment type="similarity">
    <text evidence="2 7">Belongs to the dicarboxylate/amino acid:cation symporter (DAACS) (TC 2.A.23) family.</text>
</comment>
<dbReference type="InterPro" id="IPR050746">
    <property type="entry name" value="DAACS"/>
</dbReference>
<dbReference type="InterPro" id="IPR036458">
    <property type="entry name" value="Na:dicarbo_symporter_sf"/>
</dbReference>
<evidence type="ECO:0000313" key="11">
    <source>
        <dbReference type="EMBL" id="GBN36643.1"/>
    </source>
</evidence>
<dbReference type="EMBL" id="BGPR01208728">
    <property type="protein sequence ID" value="GBN36609.1"/>
    <property type="molecule type" value="Genomic_DNA"/>
</dbReference>
<dbReference type="EMBL" id="BGPR01208754">
    <property type="protein sequence ID" value="GBN36673.1"/>
    <property type="molecule type" value="Genomic_DNA"/>
</dbReference>
<dbReference type="EMBL" id="BGPR01208723">
    <property type="protein sequence ID" value="GBN36595.1"/>
    <property type="molecule type" value="Genomic_DNA"/>
</dbReference>
<dbReference type="PANTHER" id="PTHR11958">
    <property type="entry name" value="SODIUM/DICARBOXYLATE SYMPORTER-RELATED"/>
    <property type="match status" value="1"/>
</dbReference>
<comment type="caution">
    <text evidence="11">The sequence shown here is derived from an EMBL/GenBank/DDBJ whole genome shotgun (WGS) entry which is preliminary data.</text>
</comment>